<name>A0A6S6U4T9_9BACT</name>
<gene>
    <name evidence="1" type="ORF">HELGO_WM5713</name>
</gene>
<dbReference type="AlphaFoldDB" id="A0A6S6U4T9"/>
<sequence>MKKILIGIVFLLNFSFAETITLQKGWNLVGINAPLSLEELKTQIGLENLLVIQGKTKTYQKHYVDNGTAFLNDFEAFETGKGYWVQVDSATTLNYTEVENQTSSYTKVLEEGWNLINAPVEITLSELIAQIGEENLLLIQGANQTYQRAYALGGNAQLNDLKSLSSTGAYWVQVASSVDLEFVFNMDKLAVDNLGNALVKNMEIDGQDYTVKVYTNVIPSEETSFSTIAISGTINGVNTTSTFKLNATYALTSNFMVKVFNAQNEEVAKSNHVKYLTSPINFAAITFEVESSDEVEEVRNAQFQGVNVFSTALSFNDYGLESMSDSDFNDLSIENKRLLASKLLSVLFYGLPKTDLDILINSGTFISTIQAKLATPNTDLKSTEENIEDKDYNWSERNENREKILARLFKLGIGKEYFNRWAAYVLTQNIMFSPANELETVDASEILNVYNRLVMLMDDDYSIQMITYLHMTSDDNWKRFRSPEDNGREMLEIFLLDFDDAHVPKAGIALQNWRLNRSDNELVIGLNQNDVPQELFGTTVTTGFDFYRELVKSDDFTKGVTSRLVERYFSERSAAKKAEMITLIVDSNPDSFKDILLQIVFSKEFLLHTSKVKTIEEATFPIMKAISFFDRLNFFPYLREYMDNMHQSPLSYKLGRDNSVPVDTLSFAYYYYFLRQYVMTDTQSNVLNEWDGGWKLEFIDKSIANTSTVKGLINHVFLSVVAREATQEELLLLSNYAINEARGTYDDMNTYNDREGVTQIVMEYLSRLTEIYTFKKIEE</sequence>
<protein>
    <submittedName>
        <fullName evidence="1">Uncharacterized protein</fullName>
    </submittedName>
</protein>
<dbReference type="EMBL" id="CACVAU010000064">
    <property type="protein sequence ID" value="CAA6822526.1"/>
    <property type="molecule type" value="Genomic_DNA"/>
</dbReference>
<evidence type="ECO:0000313" key="1">
    <source>
        <dbReference type="EMBL" id="CAA6822526.1"/>
    </source>
</evidence>
<reference evidence="1" key="1">
    <citation type="submission" date="2020-01" db="EMBL/GenBank/DDBJ databases">
        <authorList>
            <person name="Meier V. D."/>
            <person name="Meier V D."/>
        </authorList>
    </citation>
    <scope>NUCLEOTIDE SEQUENCE</scope>
    <source>
        <strain evidence="1">HLG_WM_MAG_05</strain>
    </source>
</reference>
<accession>A0A6S6U4T9</accession>
<proteinExistence type="predicted"/>
<organism evidence="1">
    <name type="scientific">uncultured Sulfurovum sp</name>
    <dbReference type="NCBI Taxonomy" id="269237"/>
    <lineage>
        <taxon>Bacteria</taxon>
        <taxon>Pseudomonadati</taxon>
        <taxon>Campylobacterota</taxon>
        <taxon>Epsilonproteobacteria</taxon>
        <taxon>Campylobacterales</taxon>
        <taxon>Sulfurovaceae</taxon>
        <taxon>Sulfurovum</taxon>
        <taxon>environmental samples</taxon>
    </lineage>
</organism>